<keyword evidence="3" id="KW-1185">Reference proteome</keyword>
<reference evidence="2" key="1">
    <citation type="submission" date="2024-04" db="UniProtKB">
        <authorList>
            <consortium name="EnsemblMetazoa"/>
        </authorList>
    </citation>
    <scope>IDENTIFICATION</scope>
    <source>
        <strain evidence="2">EBRO</strain>
    </source>
</reference>
<dbReference type="Proteomes" id="UP000075880">
    <property type="component" value="Unassembled WGS sequence"/>
</dbReference>
<proteinExistence type="predicted"/>
<name>A0AAG5DPU7_ANOAO</name>
<dbReference type="EnsemblMetazoa" id="ENSAATROPT013977">
    <property type="protein sequence ID" value="ENSAATROPP012734"/>
    <property type="gene ID" value="ENSAATROPG011338"/>
</dbReference>
<evidence type="ECO:0000313" key="3">
    <source>
        <dbReference type="Proteomes" id="UP000075880"/>
    </source>
</evidence>
<protein>
    <submittedName>
        <fullName evidence="2">Uncharacterized protein</fullName>
    </submittedName>
</protein>
<organism evidence="2 3">
    <name type="scientific">Anopheles atroparvus</name>
    <name type="common">European mosquito</name>
    <dbReference type="NCBI Taxonomy" id="41427"/>
    <lineage>
        <taxon>Eukaryota</taxon>
        <taxon>Metazoa</taxon>
        <taxon>Ecdysozoa</taxon>
        <taxon>Arthropoda</taxon>
        <taxon>Hexapoda</taxon>
        <taxon>Insecta</taxon>
        <taxon>Pterygota</taxon>
        <taxon>Neoptera</taxon>
        <taxon>Endopterygota</taxon>
        <taxon>Diptera</taxon>
        <taxon>Nematocera</taxon>
        <taxon>Culicoidea</taxon>
        <taxon>Culicidae</taxon>
        <taxon>Anophelinae</taxon>
        <taxon>Anopheles</taxon>
    </lineage>
</organism>
<dbReference type="AlphaFoldDB" id="A0AAG5DPU7"/>
<feature type="region of interest" description="Disordered" evidence="1">
    <location>
        <begin position="41"/>
        <end position="70"/>
    </location>
</feature>
<accession>A0AAG5DPU7</accession>
<evidence type="ECO:0000256" key="1">
    <source>
        <dbReference type="SAM" id="MobiDB-lite"/>
    </source>
</evidence>
<feature type="compositionally biased region" description="Basic and acidic residues" evidence="1">
    <location>
        <begin position="41"/>
        <end position="62"/>
    </location>
</feature>
<evidence type="ECO:0000313" key="2">
    <source>
        <dbReference type="EnsemblMetazoa" id="ENSAATROPP012734"/>
    </source>
</evidence>
<sequence length="70" mass="8302">MMEDHISIAVSEEAISRRSHRSRRRAETELVSLSWRRDFPDGLREASTQRRKSNQREQDGRNLPRLQGVR</sequence>